<reference evidence="1 2" key="1">
    <citation type="journal article" date="2011" name="Stand. Genomic Sci.">
        <title>Complete genome sequence of the thermophilic sulfur-reducer Hippea maritima type strain (MH(2)).</title>
        <authorList>
            <person name="Huntemann M."/>
            <person name="Lu M."/>
            <person name="Nolan M."/>
            <person name="Lapidus A."/>
            <person name="Lucas S."/>
            <person name="Hammon N."/>
            <person name="Deshpande S."/>
            <person name="Cheng J.F."/>
            <person name="Tapia R."/>
            <person name="Han C."/>
            <person name="Goodwin L."/>
            <person name="Pitluck S."/>
            <person name="Liolios K."/>
            <person name="Pagani I."/>
            <person name="Ivanova N."/>
            <person name="Ovchinikova G."/>
            <person name="Pati A."/>
            <person name="Chen A."/>
            <person name="Palaniappan K."/>
            <person name="Land M."/>
            <person name="Hauser L."/>
            <person name="Jeffries C.D."/>
            <person name="Detter J.C."/>
            <person name="Brambilla E.M."/>
            <person name="Rohde M."/>
            <person name="Spring S."/>
            <person name="Goker M."/>
            <person name="Woyke T."/>
            <person name="Bristow J."/>
            <person name="Eisen J.A."/>
            <person name="Markowitz V."/>
            <person name="Hugenholtz P."/>
            <person name="Kyrpides N.C."/>
            <person name="Klenk H.P."/>
            <person name="Mavromatis K."/>
        </authorList>
    </citation>
    <scope>NUCLEOTIDE SEQUENCE [LARGE SCALE GENOMIC DNA]</scope>
    <source>
        <strain evidence="2">ATCC 700847 / DSM 10411 / MH2</strain>
    </source>
</reference>
<dbReference type="InterPro" id="IPR052045">
    <property type="entry name" value="Sulfur_Carrier/Prot_Modifier"/>
</dbReference>
<dbReference type="SUPFAM" id="SSF54285">
    <property type="entry name" value="MoaD/ThiS"/>
    <property type="match status" value="1"/>
</dbReference>
<dbReference type="Pfam" id="PF02597">
    <property type="entry name" value="ThiS"/>
    <property type="match status" value="1"/>
</dbReference>
<protein>
    <submittedName>
        <fullName evidence="1">ThiamineS protein</fullName>
    </submittedName>
</protein>
<sequence length="92" mass="10276">MVKISFYTLFRLDLGIKDITLEIDKEISLEKLLLLAERKIGKKFTYKLIENGKLLNTAIVLVNGKNVHHLEGLKTLIKNGDKIDLFPPGGGG</sequence>
<keyword evidence="2" id="KW-1185">Reference proteome</keyword>
<dbReference type="NCBIfam" id="TIGR01687">
    <property type="entry name" value="moaD_arch"/>
    <property type="match status" value="1"/>
</dbReference>
<dbReference type="HOGENOM" id="CLU_114601_1_2_7"/>
<name>F2LVH4_HIPMA</name>
<dbReference type="eggNOG" id="COG1977">
    <property type="taxonomic scope" value="Bacteria"/>
</dbReference>
<dbReference type="EMBL" id="CP002606">
    <property type="protein sequence ID" value="AEA33758.1"/>
    <property type="molecule type" value="Genomic_DNA"/>
</dbReference>
<dbReference type="STRING" id="760142.Hipma_0788"/>
<dbReference type="KEGG" id="hmr:Hipma_0788"/>
<organism evidence="1 2">
    <name type="scientific">Hippea maritima (strain ATCC 700847 / DSM 10411 / MH2)</name>
    <dbReference type="NCBI Taxonomy" id="760142"/>
    <lineage>
        <taxon>Bacteria</taxon>
        <taxon>Pseudomonadati</taxon>
        <taxon>Campylobacterota</taxon>
        <taxon>Desulfurellia</taxon>
        <taxon>Desulfurellales</taxon>
        <taxon>Hippeaceae</taxon>
        <taxon>Hippea</taxon>
    </lineage>
</organism>
<evidence type="ECO:0000313" key="1">
    <source>
        <dbReference type="EMBL" id="AEA33758.1"/>
    </source>
</evidence>
<dbReference type="PANTHER" id="PTHR38031">
    <property type="entry name" value="SULFUR CARRIER PROTEIN SLR0821-RELATED"/>
    <property type="match status" value="1"/>
</dbReference>
<proteinExistence type="predicted"/>
<dbReference type="InterPro" id="IPR012675">
    <property type="entry name" value="Beta-grasp_dom_sf"/>
</dbReference>
<reference evidence="2" key="2">
    <citation type="submission" date="2011-03" db="EMBL/GenBank/DDBJ databases">
        <title>The complete genome of Hippea maritima DSM 10411.</title>
        <authorList>
            <consortium name="US DOE Joint Genome Institute (JGI-PGF)"/>
            <person name="Lucas S."/>
            <person name="Copeland A."/>
            <person name="Lapidus A."/>
            <person name="Bruce D."/>
            <person name="Goodwin L."/>
            <person name="Pitluck S."/>
            <person name="Peters L."/>
            <person name="Kyrpides N."/>
            <person name="Mavromatis K."/>
            <person name="Pagani I."/>
            <person name="Ivanova N."/>
            <person name="Mikhailova N."/>
            <person name="Lu M."/>
            <person name="Detter J.C."/>
            <person name="Tapia R."/>
            <person name="Han C."/>
            <person name="Land M."/>
            <person name="Hauser L."/>
            <person name="Markowitz V."/>
            <person name="Cheng J.-F."/>
            <person name="Hugenholtz P."/>
            <person name="Woyke T."/>
            <person name="Wu D."/>
            <person name="Spring S."/>
            <person name="Schroeder M."/>
            <person name="Brambilla E."/>
            <person name="Klenk H.-P."/>
            <person name="Eisen J.A."/>
        </authorList>
    </citation>
    <scope>NUCLEOTIDE SEQUENCE [LARGE SCALE GENOMIC DNA]</scope>
    <source>
        <strain evidence="2">ATCC 700847 / DSM 10411 / MH2</strain>
    </source>
</reference>
<dbReference type="InterPro" id="IPR010038">
    <property type="entry name" value="MoaD_arc-typ"/>
</dbReference>
<dbReference type="OrthoDB" id="2112016at2"/>
<dbReference type="PANTHER" id="PTHR38031:SF1">
    <property type="entry name" value="SULFUR CARRIER PROTEIN CYSO"/>
    <property type="match status" value="1"/>
</dbReference>
<dbReference type="InterPro" id="IPR003749">
    <property type="entry name" value="ThiS/MoaD-like"/>
</dbReference>
<dbReference type="Proteomes" id="UP000008139">
    <property type="component" value="Chromosome"/>
</dbReference>
<dbReference type="AlphaFoldDB" id="F2LVH4"/>
<dbReference type="InParanoid" id="F2LVH4"/>
<dbReference type="Gene3D" id="3.10.20.30">
    <property type="match status" value="1"/>
</dbReference>
<evidence type="ECO:0000313" key="2">
    <source>
        <dbReference type="Proteomes" id="UP000008139"/>
    </source>
</evidence>
<dbReference type="RefSeq" id="WP_013681799.1">
    <property type="nucleotide sequence ID" value="NC_015318.1"/>
</dbReference>
<dbReference type="InterPro" id="IPR016155">
    <property type="entry name" value="Mopterin_synth/thiamin_S_b"/>
</dbReference>
<accession>F2LVH4</accession>
<gene>
    <name evidence="1" type="ordered locus">Hipma_0788</name>
</gene>